<reference evidence="1 2" key="1">
    <citation type="submission" date="2019-03" db="EMBL/GenBank/DDBJ databases">
        <title>Genomic Encyclopedia of Type Strains, Phase IV (KMG-IV): sequencing the most valuable type-strain genomes for metagenomic binning, comparative biology and taxonomic classification.</title>
        <authorList>
            <person name="Goeker M."/>
        </authorList>
    </citation>
    <scope>NUCLEOTIDE SEQUENCE [LARGE SCALE GENOMIC DNA]</scope>
    <source>
        <strain evidence="1 2">DSM 103792</strain>
    </source>
</reference>
<dbReference type="Proteomes" id="UP000295375">
    <property type="component" value="Unassembled WGS sequence"/>
</dbReference>
<comment type="caution">
    <text evidence="1">The sequence shown here is derived from an EMBL/GenBank/DDBJ whole genome shotgun (WGS) entry which is preliminary data.</text>
</comment>
<protein>
    <submittedName>
        <fullName evidence="1">Uncharacterized protein</fullName>
    </submittedName>
</protein>
<evidence type="ECO:0000313" key="1">
    <source>
        <dbReference type="EMBL" id="TDQ51125.1"/>
    </source>
</evidence>
<keyword evidence="2" id="KW-1185">Reference proteome</keyword>
<dbReference type="Gene3D" id="3.40.50.2000">
    <property type="entry name" value="Glycogen Phosphorylase B"/>
    <property type="match status" value="1"/>
</dbReference>
<name>A0A4R6UZP9_9GAMM</name>
<proteinExistence type="predicted"/>
<gene>
    <name evidence="1" type="ORF">EV696_10194</name>
</gene>
<organism evidence="1 2">
    <name type="scientific">Permianibacter aggregans</name>
    <dbReference type="NCBI Taxonomy" id="1510150"/>
    <lineage>
        <taxon>Bacteria</taxon>
        <taxon>Pseudomonadati</taxon>
        <taxon>Pseudomonadota</taxon>
        <taxon>Gammaproteobacteria</taxon>
        <taxon>Pseudomonadales</taxon>
        <taxon>Pseudomonadaceae</taxon>
        <taxon>Permianibacter</taxon>
    </lineage>
</organism>
<dbReference type="EMBL" id="SNYM01000001">
    <property type="protein sequence ID" value="TDQ51125.1"/>
    <property type="molecule type" value="Genomic_DNA"/>
</dbReference>
<dbReference type="AlphaFoldDB" id="A0A4R6UZP9"/>
<accession>A0A4R6UZP9</accession>
<sequence>MRLVSKFDVGLIPFLDTDLTKAVDPIKYYEYKALGIPIVSSRFGEMKYREAESGTFIFDGKNFLGGKSANEILVYRVEQCELQVFRERNNWNARFDASGIIC</sequence>
<evidence type="ECO:0000313" key="2">
    <source>
        <dbReference type="Proteomes" id="UP000295375"/>
    </source>
</evidence>